<evidence type="ECO:0000256" key="6">
    <source>
        <dbReference type="ARBA" id="ARBA00022824"/>
    </source>
</evidence>
<dbReference type="Pfam" id="PF01365">
    <property type="entry name" value="RYDR_ITPR"/>
    <property type="match status" value="1"/>
</dbReference>
<evidence type="ECO:0000256" key="11">
    <source>
        <dbReference type="ARBA" id="ARBA00023286"/>
    </source>
</evidence>
<dbReference type="CDD" id="cd23280">
    <property type="entry name" value="beta-trefoil_MIR_itr-1-like"/>
    <property type="match status" value="1"/>
</dbReference>
<keyword evidence="17" id="KW-1185">Reference proteome</keyword>
<name>A0AA88Y7D9_PINIB</name>
<organism evidence="16 17">
    <name type="scientific">Pinctada imbricata</name>
    <name type="common">Atlantic pearl-oyster</name>
    <name type="synonym">Pinctada martensii</name>
    <dbReference type="NCBI Taxonomy" id="66713"/>
    <lineage>
        <taxon>Eukaryota</taxon>
        <taxon>Metazoa</taxon>
        <taxon>Spiralia</taxon>
        <taxon>Lophotrochozoa</taxon>
        <taxon>Mollusca</taxon>
        <taxon>Bivalvia</taxon>
        <taxon>Autobranchia</taxon>
        <taxon>Pteriomorphia</taxon>
        <taxon>Pterioida</taxon>
        <taxon>Pterioidea</taxon>
        <taxon>Pteriidae</taxon>
        <taxon>Pinctada</taxon>
    </lineage>
</organism>
<keyword evidence="7 13" id="KW-1133">Transmembrane helix</keyword>
<dbReference type="Pfam" id="PF08454">
    <property type="entry name" value="RIH_assoc"/>
    <property type="match status" value="1"/>
</dbReference>
<dbReference type="Proteomes" id="UP001186944">
    <property type="component" value="Unassembled WGS sequence"/>
</dbReference>
<feature type="transmembrane region" description="Helical" evidence="13">
    <location>
        <begin position="2142"/>
        <end position="2168"/>
    </location>
</feature>
<gene>
    <name evidence="16" type="ORF">FSP39_021047</name>
</gene>
<keyword evidence="13" id="KW-0106">Calcium</keyword>
<dbReference type="GO" id="GO:0005220">
    <property type="term" value="F:inositol 1,4,5-trisphosphate-gated calcium channel activity"/>
    <property type="evidence" value="ECO:0007669"/>
    <property type="project" value="UniProtKB-UniRule"/>
</dbReference>
<evidence type="ECO:0000256" key="12">
    <source>
        <dbReference type="ARBA" id="ARBA00023303"/>
    </source>
</evidence>
<comment type="function">
    <text evidence="13">Receptor for inositol 1,4,5-trisphosphate, a second messenger that mediates the release of intracellular calcium.</text>
</comment>
<dbReference type="PROSITE" id="PS50919">
    <property type="entry name" value="MIR"/>
    <property type="match status" value="1"/>
</dbReference>
<dbReference type="Pfam" id="PF08709">
    <property type="entry name" value="Ins145_P3_rec"/>
    <property type="match status" value="1"/>
</dbReference>
<comment type="subcellular location">
    <subcellularLocation>
        <location evidence="1 13">Endoplasmic reticulum membrane</location>
        <topology evidence="1 13">Multi-pass membrane protein</topology>
    </subcellularLocation>
</comment>
<keyword evidence="9 13" id="KW-0472">Membrane</keyword>
<dbReference type="PANTHER" id="PTHR13715">
    <property type="entry name" value="RYANODINE RECEPTOR AND IP3 RECEPTOR"/>
    <property type="match status" value="1"/>
</dbReference>
<dbReference type="PRINTS" id="PR00779">
    <property type="entry name" value="INSP3RECEPTR"/>
</dbReference>
<accession>A0AA88Y7D9</accession>
<feature type="transmembrane region" description="Helical" evidence="13">
    <location>
        <begin position="2072"/>
        <end position="2094"/>
    </location>
</feature>
<dbReference type="Gene3D" id="1.10.287.70">
    <property type="match status" value="1"/>
</dbReference>
<dbReference type="SUPFAM" id="SSF82109">
    <property type="entry name" value="MIR domain"/>
    <property type="match status" value="2"/>
</dbReference>
<dbReference type="InterPro" id="IPR016093">
    <property type="entry name" value="MIR_motif"/>
</dbReference>
<feature type="domain" description="MIR" evidence="15">
    <location>
        <begin position="213"/>
        <end position="267"/>
    </location>
</feature>
<keyword evidence="8 13" id="KW-0406">Ion transport</keyword>
<keyword evidence="13" id="KW-0109">Calcium transport</keyword>
<keyword evidence="6 13" id="KW-0256">Endoplasmic reticulum</keyword>
<feature type="transmembrane region" description="Helical" evidence="13">
    <location>
        <begin position="1908"/>
        <end position="1927"/>
    </location>
</feature>
<dbReference type="InterPro" id="IPR036300">
    <property type="entry name" value="MIR_dom_sf"/>
</dbReference>
<evidence type="ECO:0000256" key="3">
    <source>
        <dbReference type="ARBA" id="ARBA00022448"/>
    </source>
</evidence>
<dbReference type="InterPro" id="IPR000493">
    <property type="entry name" value="InsP3_rcpt"/>
</dbReference>
<sequence length="2319" mass="268152">MCQPIRACSCHLGFPISSKDTNLVEGIEYLLPVKFPEILCNGFRGELENVSANPNLWRPSWISDRLEKHKLAVSEEKSKMCQPIRACGGHLGFPIGSKNTNFVEGIEFLLPVKFRDILYSGFRGEVENVSVHNEIAVASNQNKQRPDFQDSQVLSFEVQVANRYKLYEKYIKLLDTLSKDPDNISLRNKVAKAKQAADLEREGNELIQDRQMGKKLQYGQIIQLRHLFTNKYIHVSTTNTSVTESNNMSVELKTENAIHAQYKVMPRYKVKAEGDLVQVDDQIVLESMRSPGSFLHVSKSQFGGTNVYAHSHEMNLSVQQSGFTVFRKYKPSETDVDKVKAGTIIRLFHREMEAYLVAEGLFNDQILEDVHLRMRPMDQENPKTMLPSTNPVTYWQIELSDGPTHGGCLKWEQQCKLIHLCSRKYLCIDKSGRVTLSADNNDPHTVFRLHPVIRENDYVLLETYCRIEHVVSGLWLHALNDEYQEKRLMGSDDPNSIASLGWSRAKLRQIGTMTEKQYDDAFTMQEVTPDLVEVFNFIAGMCPFIQKLIEDIVDLMVVILRMPFRGTPDQGHMTEIMVKAYEVLGTYLLGGSRKNELYIARYIDFFMSQFEYREGAIGLNAAHMVMELVRDNRQIKDRITHAHIDTFVDLLQRNKNYRYLDLLSVLCANDGVTIANNQSYITEKWLKSDNNKCVFHTSLGQEINLTHDLVYVSINQRKTWTELSEFAQDQQSEDYLFLVHQLELFGELCKGQNEFCIQVITEELNYLTWEEAFVCLTNEILPDDLRSKYCHLIVTMFVDIKDNHSVIDRIKLTYIYDSIDELEDELDLSHSRTYEYFPTLSKWMSEYLGRNSDMTASEIGSNMLIKQVLRLLQYLVSFGFYNKSIHFKLLLGPLMNLVDGRHDNPYPNIPAGREGDEIERRYREVDRYKRSIETTHVVNAKAQACHTLNLFLNLRENFRMERFMYLYKKTHMQANSNKFPKAELGVCLREDFDFNEHIGVAKRAVNRLKEIFESTSFLRDFGLVDVLKDLSQYEYDELIRVSMHLMNRNFSGLGKLISRALQAQVIITEKSVQICKRLEVLIPRLRHFTTTELNEEQAKEVTGILDQMIEMCYLDNEPSEEHGMNQSILYNHGVLDDIFTIFKQSVDVKLMEKYVGLRRTFQRSFILLKNMAKNNKMIQGRLCDRLDLLLAKDGAWEELAECLTEIFTGNADTCMKVTTKQIHKIMIVISKNKANIPQLFEPLNAIMKIEELDVPLKRNQGYVMQEKILLPPYNKDLQYLICMVDMLAVLCGGLVWKYIGTIDQTVKEATGHMRANPNIVQRLLKKAPTKGEVPKGEEEIARGRLHYLFDGCMEFLQDFLEAVTPLINILGQSKLAYDDYFGQELEMNRELNTFALNIQYANEGVNKLENEGNFDPEQELPSGQEFLDHLKCFIDNSKTDPKLRYRLSEKLVKQLIISTGLTHLSETEREEQEELDIRCLQLIRGLIQLEINNLPEDWEGNPNREVRKQLSIIEGVQNALDKNNVVTSVLDHLNRPQDEVVRETLLCMASLLFNGNNNIQMSFINYFYGTREEKFFFTVKKRMDMAASAISERRMLQAMHQAKMEEAMQQVKSLNRMQNGAPPEMNDNNPKSKALSRAASSTMLAGPKGGLTNGAIPSINGSMMSIARTAKVEPEKPDPKKNKQLVDDQEIKLDVSLESPSDLEFKDEYNIETLLLCLGLLCDNQCAEIQNYLREQPDNIKSANLVAEVTKFMNILFTNINEKSLPLVVQLFDTLVEFTSGNVMNRANVFENKICDYINFILRLEQIQGCTREEEYVLKKAIATLIKSLTEENPPEELDGDEVDGKAEVMQYLDTDLIVTTMVESYKDMLVQYLGKKGTDDENYQLVMDTGFSYYQLMKRKMDLDDTLQVKILFLSIVISVFITVVWRDPKNADLTSDINSFKPEYTIDEDLYQYLLYGVGGVHNFLCLCVLITFFLSNQPSFPPYRWLKTKLLPKDKGEDLRTWHEKMDSSNLEVQIYSFKTLYYFVFLGCSGMGTYWYGYFFAFHLLHIAVLNQLLKRVIEAVTTNGKSLILVTLLGLAIFFCYALVAFAFFRERFLKEESGRHCRTLGQCLITIIHHGVVESPYTSLEGDMSVDYGDVIQITMFDVTFFILVTTIGLNIIFGIIVDTFSQLRDSKWEIDKDMQRRCFICSRESYDFERHGGGFLKHVKEEHNQWAYLFFFIHLDETRPNDYTALELYVFNKLQTNTYDFFPLNKALCLLNEEDSQEQRMENMEMKLDYVMNTMKRQAADKEKVREKRRQQEWEAKHKNSKGNGDDQ</sequence>
<evidence type="ECO:0000259" key="15">
    <source>
        <dbReference type="PROSITE" id="PS50919"/>
    </source>
</evidence>
<dbReference type="InterPro" id="IPR000699">
    <property type="entry name" value="RIH_dom"/>
</dbReference>
<dbReference type="GO" id="GO:0070679">
    <property type="term" value="F:inositol 1,4,5 trisphosphate binding"/>
    <property type="evidence" value="ECO:0007669"/>
    <property type="project" value="UniProtKB-UniRule"/>
</dbReference>
<evidence type="ECO:0000256" key="13">
    <source>
        <dbReference type="RuleBase" id="RU368044"/>
    </source>
</evidence>
<evidence type="ECO:0000313" key="17">
    <source>
        <dbReference type="Proteomes" id="UP001186944"/>
    </source>
</evidence>
<evidence type="ECO:0000256" key="2">
    <source>
        <dbReference type="ARBA" id="ARBA00009453"/>
    </source>
</evidence>
<feature type="region of interest" description="Disordered" evidence="14">
    <location>
        <begin position="1617"/>
        <end position="1657"/>
    </location>
</feature>
<evidence type="ECO:0000256" key="14">
    <source>
        <dbReference type="SAM" id="MobiDB-lite"/>
    </source>
</evidence>
<dbReference type="GO" id="GO:0005789">
    <property type="term" value="C:endoplasmic reticulum membrane"/>
    <property type="evidence" value="ECO:0007669"/>
    <property type="project" value="UniProtKB-SubCell"/>
</dbReference>
<dbReference type="InterPro" id="IPR013662">
    <property type="entry name" value="RIH_assoc-dom"/>
</dbReference>
<evidence type="ECO:0000256" key="5">
    <source>
        <dbReference type="ARBA" id="ARBA00022737"/>
    </source>
</evidence>
<dbReference type="InterPro" id="IPR005821">
    <property type="entry name" value="Ion_trans_dom"/>
</dbReference>
<comment type="similarity">
    <text evidence="2 13">Belongs to the InsP3 receptor family.</text>
</comment>
<dbReference type="Pfam" id="PF00520">
    <property type="entry name" value="Ion_trans"/>
    <property type="match status" value="1"/>
</dbReference>
<evidence type="ECO:0000256" key="4">
    <source>
        <dbReference type="ARBA" id="ARBA00022692"/>
    </source>
</evidence>
<dbReference type="InterPro" id="IPR035910">
    <property type="entry name" value="RyR/IP3R_RIH_dom_sf"/>
</dbReference>
<keyword evidence="10 13" id="KW-0675">Receptor</keyword>
<feature type="transmembrane region" description="Helical" evidence="13">
    <location>
        <begin position="2024"/>
        <end position="2052"/>
    </location>
</feature>
<comment type="caution">
    <text evidence="16">The sequence shown here is derived from an EMBL/GenBank/DDBJ whole genome shotgun (WGS) entry which is preliminary data.</text>
</comment>
<protein>
    <recommendedName>
        <fullName evidence="13">Inositol 1,4,5-trisphosphate receptor</fullName>
    </recommendedName>
</protein>
<keyword evidence="3 13" id="KW-0813">Transport</keyword>
<keyword evidence="4 13" id="KW-0812">Transmembrane</keyword>
<reference evidence="16" key="1">
    <citation type="submission" date="2019-08" db="EMBL/GenBank/DDBJ databases">
        <title>The improved chromosome-level genome for the pearl oyster Pinctada fucata martensii using PacBio sequencing and Hi-C.</title>
        <authorList>
            <person name="Zheng Z."/>
        </authorList>
    </citation>
    <scope>NUCLEOTIDE SEQUENCE</scope>
    <source>
        <strain evidence="16">ZZ-2019</strain>
        <tissue evidence="16">Adductor muscle</tissue>
    </source>
</reference>
<dbReference type="PANTHER" id="PTHR13715:SF99">
    <property type="entry name" value="INOSITOL 1,4,5-TRISPHOSPHATE RECEPTOR-LIKE PROTEIN A"/>
    <property type="match status" value="1"/>
</dbReference>
<feature type="transmembrane region" description="Helical" evidence="13">
    <location>
        <begin position="1955"/>
        <end position="1977"/>
    </location>
</feature>
<evidence type="ECO:0000256" key="8">
    <source>
        <dbReference type="ARBA" id="ARBA00023065"/>
    </source>
</evidence>
<evidence type="ECO:0000256" key="10">
    <source>
        <dbReference type="ARBA" id="ARBA00023170"/>
    </source>
</evidence>
<evidence type="ECO:0000313" key="16">
    <source>
        <dbReference type="EMBL" id="KAK3095936.1"/>
    </source>
</evidence>
<evidence type="ECO:0000256" key="1">
    <source>
        <dbReference type="ARBA" id="ARBA00004477"/>
    </source>
</evidence>
<keyword evidence="11 13" id="KW-1071">Ligand-gated ion channel</keyword>
<dbReference type="InterPro" id="IPR014821">
    <property type="entry name" value="Ins145_P3_rcpt"/>
</dbReference>
<keyword evidence="5" id="KW-0677">Repeat</keyword>
<dbReference type="Pfam" id="PF02815">
    <property type="entry name" value="MIR"/>
    <property type="match status" value="1"/>
</dbReference>
<keyword evidence="13" id="KW-0107">Calcium channel</keyword>
<dbReference type="InterPro" id="IPR015925">
    <property type="entry name" value="Ryanodine_IP3_receptor"/>
</dbReference>
<dbReference type="Gene3D" id="2.80.10.50">
    <property type="match status" value="2"/>
</dbReference>
<comment type="subunit">
    <text evidence="13">Homotetramer.</text>
</comment>
<evidence type="ECO:0000256" key="7">
    <source>
        <dbReference type="ARBA" id="ARBA00022989"/>
    </source>
</evidence>
<comment type="domain">
    <text evidence="13">The receptor contains a calcium channel in its C-terminal extremity. Its large N-terminal cytoplasmic region has the ligand-binding site in the N-terminus and modulatory sites in the middle portion immediately upstream of the channel region.</text>
</comment>
<keyword evidence="12 13" id="KW-0407">Ion channel</keyword>
<dbReference type="GO" id="GO:0051209">
    <property type="term" value="P:release of sequestered calcium ion into cytosol"/>
    <property type="evidence" value="ECO:0007669"/>
    <property type="project" value="UniProtKB-UniRule"/>
</dbReference>
<dbReference type="EMBL" id="VSWD01000008">
    <property type="protein sequence ID" value="KAK3095936.1"/>
    <property type="molecule type" value="Genomic_DNA"/>
</dbReference>
<proteinExistence type="inferred from homology"/>
<dbReference type="SUPFAM" id="SSF100909">
    <property type="entry name" value="IP3 receptor type 1 binding core, domain 2"/>
    <property type="match status" value="2"/>
</dbReference>
<evidence type="ECO:0000256" key="9">
    <source>
        <dbReference type="ARBA" id="ARBA00023136"/>
    </source>
</evidence>
<feature type="compositionally biased region" description="Basic and acidic residues" evidence="14">
    <location>
        <begin position="2289"/>
        <end position="2309"/>
    </location>
</feature>
<feature type="region of interest" description="Disordered" evidence="14">
    <location>
        <begin position="2288"/>
        <end position="2319"/>
    </location>
</feature>